<evidence type="ECO:0000256" key="1">
    <source>
        <dbReference type="ARBA" id="ARBA00010641"/>
    </source>
</evidence>
<dbReference type="GO" id="GO:0016987">
    <property type="term" value="F:sigma factor activity"/>
    <property type="evidence" value="ECO:0007669"/>
    <property type="project" value="UniProtKB-KW"/>
</dbReference>
<keyword evidence="9" id="KW-1185">Reference proteome</keyword>
<dbReference type="InterPro" id="IPR039425">
    <property type="entry name" value="RNA_pol_sigma-70-like"/>
</dbReference>
<dbReference type="Pfam" id="PF04542">
    <property type="entry name" value="Sigma70_r2"/>
    <property type="match status" value="1"/>
</dbReference>
<dbReference type="InterPro" id="IPR007627">
    <property type="entry name" value="RNA_pol_sigma70_r2"/>
</dbReference>
<dbReference type="eggNOG" id="COG1595">
    <property type="taxonomic scope" value="Bacteria"/>
</dbReference>
<dbReference type="SUPFAM" id="SSF88659">
    <property type="entry name" value="Sigma3 and sigma4 domains of RNA polymerase sigma factors"/>
    <property type="match status" value="1"/>
</dbReference>
<comment type="similarity">
    <text evidence="1">Belongs to the sigma-70 factor family. ECF subfamily.</text>
</comment>
<evidence type="ECO:0000313" key="9">
    <source>
        <dbReference type="Proteomes" id="UP000029692"/>
    </source>
</evidence>
<dbReference type="InterPro" id="IPR014284">
    <property type="entry name" value="RNA_pol_sigma-70_dom"/>
</dbReference>
<accession>A0A098QWA4</accession>
<dbReference type="InterPro" id="IPR036388">
    <property type="entry name" value="WH-like_DNA-bd_sf"/>
</dbReference>
<dbReference type="SUPFAM" id="SSF88946">
    <property type="entry name" value="Sigma2 domain of RNA polymerase sigma factors"/>
    <property type="match status" value="1"/>
</dbReference>
<keyword evidence="2" id="KW-0805">Transcription regulation</keyword>
<dbReference type="EMBL" id="JNUP01000072">
    <property type="protein sequence ID" value="KGE70782.1"/>
    <property type="molecule type" value="Genomic_DNA"/>
</dbReference>
<keyword evidence="5" id="KW-0804">Transcription</keyword>
<evidence type="ECO:0000256" key="5">
    <source>
        <dbReference type="ARBA" id="ARBA00023163"/>
    </source>
</evidence>
<comment type="caution">
    <text evidence="8">The sequence shown here is derived from an EMBL/GenBank/DDBJ whole genome shotgun (WGS) entry which is preliminary data.</text>
</comment>
<evidence type="ECO:0000256" key="2">
    <source>
        <dbReference type="ARBA" id="ARBA00023015"/>
    </source>
</evidence>
<protein>
    <submittedName>
        <fullName evidence="8">RNA polymerase subunit sigma-24</fullName>
    </submittedName>
</protein>
<evidence type="ECO:0000256" key="3">
    <source>
        <dbReference type="ARBA" id="ARBA00023082"/>
    </source>
</evidence>
<sequence>MKWTKEQEDLFYRVYTEVFPIIARVTARITNSREAAEEVCHEAMIRYYHRLDQIPDENQAKYWLIRVSKNLALNYVKRKKRERKAYERLLKEPVRDQKSGEDLTIRSETREEVQQALEKIPEKYRVVLVMKEYGDLSYREIGEVLGLSEGNVKVRAFRGREKLAEVLKRGGSGYGA</sequence>
<dbReference type="Gene3D" id="1.10.10.10">
    <property type="entry name" value="Winged helix-like DNA-binding domain superfamily/Winged helix DNA-binding domain"/>
    <property type="match status" value="1"/>
</dbReference>
<evidence type="ECO:0000256" key="4">
    <source>
        <dbReference type="ARBA" id="ARBA00023125"/>
    </source>
</evidence>
<dbReference type="PANTHER" id="PTHR43133">
    <property type="entry name" value="RNA POLYMERASE ECF-TYPE SIGMA FACTO"/>
    <property type="match status" value="1"/>
</dbReference>
<keyword evidence="4" id="KW-0238">DNA-binding</keyword>
<evidence type="ECO:0000259" key="6">
    <source>
        <dbReference type="Pfam" id="PF04542"/>
    </source>
</evidence>
<reference evidence="8 9" key="1">
    <citation type="submission" date="2014-05" db="EMBL/GenBank/DDBJ databases">
        <title>De novo Genome Sequence of Spirocheata sp.</title>
        <authorList>
            <person name="Shivani Y."/>
            <person name="Subhash Y."/>
            <person name="Tushar L."/>
            <person name="Sasikala C."/>
            <person name="Ramana C.V."/>
        </authorList>
    </citation>
    <scope>NUCLEOTIDE SEQUENCE [LARGE SCALE GENOMIC DNA]</scope>
    <source>
        <strain evidence="8 9">JC230</strain>
    </source>
</reference>
<dbReference type="GO" id="GO:0006352">
    <property type="term" value="P:DNA-templated transcription initiation"/>
    <property type="evidence" value="ECO:0007669"/>
    <property type="project" value="InterPro"/>
</dbReference>
<dbReference type="AlphaFoldDB" id="A0A098QWA4"/>
<evidence type="ECO:0000313" key="8">
    <source>
        <dbReference type="EMBL" id="KGE70782.1"/>
    </source>
</evidence>
<dbReference type="Pfam" id="PF08281">
    <property type="entry name" value="Sigma70_r4_2"/>
    <property type="match status" value="1"/>
</dbReference>
<dbReference type="OrthoDB" id="340239at2"/>
<dbReference type="CDD" id="cd06171">
    <property type="entry name" value="Sigma70_r4"/>
    <property type="match status" value="1"/>
</dbReference>
<dbReference type="PANTHER" id="PTHR43133:SF8">
    <property type="entry name" value="RNA POLYMERASE SIGMA FACTOR HI_1459-RELATED"/>
    <property type="match status" value="1"/>
</dbReference>
<dbReference type="Gene3D" id="1.10.1740.10">
    <property type="match status" value="1"/>
</dbReference>
<dbReference type="InterPro" id="IPR013325">
    <property type="entry name" value="RNA_pol_sigma_r2"/>
</dbReference>
<dbReference type="STRING" id="1480694.DC28_14910"/>
<feature type="domain" description="RNA polymerase sigma factor 70 region 4 type 2" evidence="7">
    <location>
        <begin position="110"/>
        <end position="163"/>
    </location>
</feature>
<dbReference type="GO" id="GO:0003677">
    <property type="term" value="F:DNA binding"/>
    <property type="evidence" value="ECO:0007669"/>
    <property type="project" value="UniProtKB-KW"/>
</dbReference>
<gene>
    <name evidence="8" type="ORF">DC28_14910</name>
</gene>
<name>A0A098QWA4_9SPIO</name>
<evidence type="ECO:0000259" key="7">
    <source>
        <dbReference type="Pfam" id="PF08281"/>
    </source>
</evidence>
<feature type="domain" description="RNA polymerase sigma-70 region 2" evidence="6">
    <location>
        <begin position="15"/>
        <end position="81"/>
    </location>
</feature>
<dbReference type="InterPro" id="IPR013249">
    <property type="entry name" value="RNA_pol_sigma70_r4_t2"/>
</dbReference>
<proteinExistence type="inferred from homology"/>
<dbReference type="Proteomes" id="UP000029692">
    <property type="component" value="Unassembled WGS sequence"/>
</dbReference>
<keyword evidence="3" id="KW-0731">Sigma factor</keyword>
<dbReference type="NCBIfam" id="TIGR02937">
    <property type="entry name" value="sigma70-ECF"/>
    <property type="match status" value="1"/>
</dbReference>
<organism evidence="8 9">
    <name type="scientific">Spirochaeta lutea</name>
    <dbReference type="NCBI Taxonomy" id="1480694"/>
    <lineage>
        <taxon>Bacteria</taxon>
        <taxon>Pseudomonadati</taxon>
        <taxon>Spirochaetota</taxon>
        <taxon>Spirochaetia</taxon>
        <taxon>Spirochaetales</taxon>
        <taxon>Spirochaetaceae</taxon>
        <taxon>Spirochaeta</taxon>
    </lineage>
</organism>
<dbReference type="RefSeq" id="WP_037550252.1">
    <property type="nucleotide sequence ID" value="NZ_JNUP01000072.1"/>
</dbReference>
<dbReference type="InterPro" id="IPR013324">
    <property type="entry name" value="RNA_pol_sigma_r3/r4-like"/>
</dbReference>